<keyword evidence="4" id="KW-1185">Reference proteome</keyword>
<dbReference type="Proteomes" id="UP001596244">
    <property type="component" value="Unassembled WGS sequence"/>
</dbReference>
<keyword evidence="2" id="KW-0732">Signal</keyword>
<protein>
    <recommendedName>
        <fullName evidence="5">Secreted protein</fullName>
    </recommendedName>
</protein>
<feature type="compositionally biased region" description="Low complexity" evidence="1">
    <location>
        <begin position="36"/>
        <end position="59"/>
    </location>
</feature>
<sequence length="211" mass="22349">MTVKKTLVAALALTVPLTFAAACGSGETVESTATGVPTQSTVTSTRTSESTTPTSSSEEPTTEESTVEPTPEPEAAPAADPLLDTNIPEPEPVQGGHTANAAEQAEIEHLVRGIYEVETFHQMLRYIPENTCHEAVAAQGGAQAMDLNGVPDSRLADMPQYATANPHIQSVTDVRVDGNRASAVVTAVSAGQTETRTQRYLHEDGRWKFCT</sequence>
<name>A0ABW1QA80_9CORY</name>
<reference evidence="4" key="1">
    <citation type="journal article" date="2019" name="Int. J. Syst. Evol. Microbiol.">
        <title>The Global Catalogue of Microorganisms (GCM) 10K type strain sequencing project: providing services to taxonomists for standard genome sequencing and annotation.</title>
        <authorList>
            <consortium name="The Broad Institute Genomics Platform"/>
            <consortium name="The Broad Institute Genome Sequencing Center for Infectious Disease"/>
            <person name="Wu L."/>
            <person name="Ma J."/>
        </authorList>
    </citation>
    <scope>NUCLEOTIDE SEQUENCE [LARGE SCALE GENOMIC DNA]</scope>
    <source>
        <strain evidence="4">CCUG 51943</strain>
    </source>
</reference>
<dbReference type="PROSITE" id="PS51257">
    <property type="entry name" value="PROKAR_LIPOPROTEIN"/>
    <property type="match status" value="1"/>
</dbReference>
<feature type="region of interest" description="Disordered" evidence="1">
    <location>
        <begin position="28"/>
        <end position="99"/>
    </location>
</feature>
<feature type="chain" id="PRO_5046675067" description="Secreted protein" evidence="2">
    <location>
        <begin position="21"/>
        <end position="211"/>
    </location>
</feature>
<dbReference type="EMBL" id="JBHSQE010000001">
    <property type="protein sequence ID" value="MFC6145465.1"/>
    <property type="molecule type" value="Genomic_DNA"/>
</dbReference>
<dbReference type="RefSeq" id="WP_376999143.1">
    <property type="nucleotide sequence ID" value="NZ_JBHSQE010000001.1"/>
</dbReference>
<accession>A0ABW1QA80</accession>
<evidence type="ECO:0000313" key="4">
    <source>
        <dbReference type="Proteomes" id="UP001596244"/>
    </source>
</evidence>
<comment type="caution">
    <text evidence="3">The sequence shown here is derived from an EMBL/GenBank/DDBJ whole genome shotgun (WGS) entry which is preliminary data.</text>
</comment>
<feature type="signal peptide" evidence="2">
    <location>
        <begin position="1"/>
        <end position="20"/>
    </location>
</feature>
<organism evidence="3 4">
    <name type="scientific">Corynebacterium nasicanis</name>
    <dbReference type="NCBI Taxonomy" id="1448267"/>
    <lineage>
        <taxon>Bacteria</taxon>
        <taxon>Bacillati</taxon>
        <taxon>Actinomycetota</taxon>
        <taxon>Actinomycetes</taxon>
        <taxon>Mycobacteriales</taxon>
        <taxon>Corynebacteriaceae</taxon>
        <taxon>Corynebacterium</taxon>
    </lineage>
</organism>
<evidence type="ECO:0000256" key="2">
    <source>
        <dbReference type="SAM" id="SignalP"/>
    </source>
</evidence>
<proteinExistence type="predicted"/>
<evidence type="ECO:0000256" key="1">
    <source>
        <dbReference type="SAM" id="MobiDB-lite"/>
    </source>
</evidence>
<evidence type="ECO:0000313" key="3">
    <source>
        <dbReference type="EMBL" id="MFC6145465.1"/>
    </source>
</evidence>
<gene>
    <name evidence="3" type="ORF">ACFPUZ_01395</name>
</gene>
<evidence type="ECO:0008006" key="5">
    <source>
        <dbReference type="Google" id="ProtNLM"/>
    </source>
</evidence>